<reference evidence="3" key="1">
    <citation type="journal article" date="2009" name="PLoS ONE">
        <title>Genome degradation in Brucella ovis corresponds with narrowing of its host range and tissue tropism.</title>
        <authorList>
            <person name="Tsolis R.M."/>
            <person name="Seshadri R."/>
            <person name="Santos R.L."/>
            <person name="Sangari F.J."/>
            <person name="Lobo J.M."/>
            <person name="de Jong M.F."/>
            <person name="Ren Q."/>
            <person name="Myers G."/>
            <person name="Brinkac L.M."/>
            <person name="Nelson W.C."/>
            <person name="Deboy R.T."/>
            <person name="Angiuoli S."/>
            <person name="Khouri H."/>
            <person name="Dimitrov G."/>
            <person name="Robinson J.R."/>
            <person name="Mulligan S."/>
            <person name="Walker R.L."/>
            <person name="Elzer P.E."/>
            <person name="Hassan K.A."/>
            <person name="Paulsen I.T."/>
        </authorList>
    </citation>
    <scope>NUCLEOTIDE SEQUENCE [LARGE SCALE GENOMIC DNA]</scope>
    <source>
        <strain evidence="3">ATCC 25840 / 63/290 / NCTC 10512</strain>
    </source>
</reference>
<evidence type="ECO:0008006" key="4">
    <source>
        <dbReference type="Google" id="ProtNLM"/>
    </source>
</evidence>
<evidence type="ECO:0000256" key="1">
    <source>
        <dbReference type="SAM" id="Phobius"/>
    </source>
</evidence>
<dbReference type="AlphaFoldDB" id="A0A0H3ASI8"/>
<keyword evidence="1" id="KW-0472">Membrane</keyword>
<dbReference type="EMBL" id="CP000708">
    <property type="protein sequence ID" value="ABQ61396.1"/>
    <property type="molecule type" value="Genomic_DNA"/>
</dbReference>
<dbReference type="HOGENOM" id="CLU_096000_1_0_5"/>
<dbReference type="Pfam" id="PF10003">
    <property type="entry name" value="DUF2244"/>
    <property type="match status" value="1"/>
</dbReference>
<proteinExistence type="predicted"/>
<feature type="transmembrane region" description="Helical" evidence="1">
    <location>
        <begin position="95"/>
        <end position="112"/>
    </location>
</feature>
<dbReference type="InterPro" id="IPR016990">
    <property type="entry name" value="UCP032162_TM"/>
</dbReference>
<evidence type="ECO:0000313" key="3">
    <source>
        <dbReference type="Proteomes" id="UP000006383"/>
    </source>
</evidence>
<dbReference type="Proteomes" id="UP000006383">
    <property type="component" value="Chromosome I"/>
</dbReference>
<organism evidence="2 3">
    <name type="scientific">Brucella ovis (strain ATCC 25840 / 63/290 / NCTC 10512)</name>
    <dbReference type="NCBI Taxonomy" id="444178"/>
    <lineage>
        <taxon>Bacteria</taxon>
        <taxon>Pseudomonadati</taxon>
        <taxon>Pseudomonadota</taxon>
        <taxon>Alphaproteobacteria</taxon>
        <taxon>Hyphomicrobiales</taxon>
        <taxon>Brucellaceae</taxon>
        <taxon>Brucella/Ochrobactrum group</taxon>
        <taxon>Brucella</taxon>
    </lineage>
</organism>
<gene>
    <name evidence="2" type="ordered locus">BOV_0158</name>
</gene>
<keyword evidence="3" id="KW-1185">Reference proteome</keyword>
<name>A0A0H3ASI8_BRUO2</name>
<sequence length="204" mass="23392">MSLAFLVYTRFHLRKTISSLTQSPILRRPSRPELQGQKRMHHPDGAEPERFETPIFEALLTPYRSLGRTGFYNLMSALTGCWMFVGILFWSIGAWPIFGFFGLDVLLIYLAFRWNYHAARAREEISVSRAALQVRKYAASGKMTTHHFNPFWARFKVARKPDIGITAMRIESRENSIVIGSFLNPDERESFATAFGAALAEARR</sequence>
<dbReference type="KEGG" id="bov:BOV_0158"/>
<dbReference type="PIRSF" id="PIRSF032162">
    <property type="entry name" value="UCP032162_imp"/>
    <property type="match status" value="1"/>
</dbReference>
<feature type="transmembrane region" description="Helical" evidence="1">
    <location>
        <begin position="71"/>
        <end position="89"/>
    </location>
</feature>
<keyword evidence="1" id="KW-1133">Transmembrane helix</keyword>
<evidence type="ECO:0000313" key="2">
    <source>
        <dbReference type="EMBL" id="ABQ61396.1"/>
    </source>
</evidence>
<accession>A0A0H3ASI8</accession>
<keyword evidence="1" id="KW-0812">Transmembrane</keyword>
<protein>
    <recommendedName>
        <fullName evidence="4">DUF2244 domain-containing protein</fullName>
    </recommendedName>
</protein>
<dbReference type="InterPro" id="IPR019253">
    <property type="entry name" value="DUF2244_TM"/>
</dbReference>